<comment type="caution">
    <text evidence="2">The sequence shown here is derived from an EMBL/GenBank/DDBJ whole genome shotgun (WGS) entry which is preliminary data.</text>
</comment>
<sequence length="292" mass="32408">QVQEALQEAYGDEIPCHLEEIASQLGVKRLSRLHGQARSYSGNHFKVARSPRMRSESPPRRCGAGRLYNEGTSLKQRRKAFMEEVMNLEQAALRQKAKELMHQSSHLYQQRELLGKFAKFGRPAISKERRTSTERRYPGRLCGPPSESPSPRSPRSPSSSRCPKCSEPEVKDDSSQTTQASSASLPLETTELELLKKQLGLLSMGAEMLRRRLEEAQRAQERALSERAQEVYSTAFGDGSGRSKCGAGPCGRRSSRSVTEVSLSTSWWSSGCAKCLFAAAAARRRASNCNQA</sequence>
<feature type="compositionally biased region" description="Low complexity" evidence="1">
    <location>
        <begin position="175"/>
        <end position="185"/>
    </location>
</feature>
<dbReference type="Proteomes" id="UP001642484">
    <property type="component" value="Unassembled WGS sequence"/>
</dbReference>
<keyword evidence="3" id="KW-1185">Reference proteome</keyword>
<name>A0ABP0N1H4_9DINO</name>
<protein>
    <submittedName>
        <fullName evidence="2">Uncharacterized protein</fullName>
    </submittedName>
</protein>
<gene>
    <name evidence="2" type="ORF">CCMP2556_LOCUS28121</name>
</gene>
<feature type="non-terminal residue" evidence="2">
    <location>
        <position position="1"/>
    </location>
</feature>
<evidence type="ECO:0000313" key="3">
    <source>
        <dbReference type="Proteomes" id="UP001642484"/>
    </source>
</evidence>
<accession>A0ABP0N1H4</accession>
<organism evidence="2 3">
    <name type="scientific">Durusdinium trenchii</name>
    <dbReference type="NCBI Taxonomy" id="1381693"/>
    <lineage>
        <taxon>Eukaryota</taxon>
        <taxon>Sar</taxon>
        <taxon>Alveolata</taxon>
        <taxon>Dinophyceae</taxon>
        <taxon>Suessiales</taxon>
        <taxon>Symbiodiniaceae</taxon>
        <taxon>Durusdinium</taxon>
    </lineage>
</organism>
<proteinExistence type="predicted"/>
<feature type="compositionally biased region" description="Basic and acidic residues" evidence="1">
    <location>
        <begin position="125"/>
        <end position="137"/>
    </location>
</feature>
<feature type="region of interest" description="Disordered" evidence="1">
    <location>
        <begin position="124"/>
        <end position="185"/>
    </location>
</feature>
<evidence type="ECO:0000313" key="2">
    <source>
        <dbReference type="EMBL" id="CAK9056887.1"/>
    </source>
</evidence>
<feature type="non-terminal residue" evidence="2">
    <location>
        <position position="292"/>
    </location>
</feature>
<reference evidence="2 3" key="1">
    <citation type="submission" date="2024-02" db="EMBL/GenBank/DDBJ databases">
        <authorList>
            <person name="Chen Y."/>
            <person name="Shah S."/>
            <person name="Dougan E. K."/>
            <person name="Thang M."/>
            <person name="Chan C."/>
        </authorList>
    </citation>
    <scope>NUCLEOTIDE SEQUENCE [LARGE SCALE GENOMIC DNA]</scope>
</reference>
<evidence type="ECO:0000256" key="1">
    <source>
        <dbReference type="SAM" id="MobiDB-lite"/>
    </source>
</evidence>
<dbReference type="EMBL" id="CAXAMN010020990">
    <property type="protein sequence ID" value="CAK9056887.1"/>
    <property type="molecule type" value="Genomic_DNA"/>
</dbReference>
<feature type="compositionally biased region" description="Basic and acidic residues" evidence="1">
    <location>
        <begin position="164"/>
        <end position="174"/>
    </location>
</feature>